<sequence length="266" mass="31259">MVLTPRRGTHIDGWLWQCDRCRKKRSLRTNSFFSQFQKTKLEILVEVLYFWSAEDGVVKTARHLGISKHLVSRVFKALRRICSLDIIRRPFYPFGGPHDICKCDESMFTYKSKYNRGRRAKKQTWVFGISSTEFQPARGYFQVVEKRDRATLIPLIQMLLKPGSELHTDDWGAYENLTRHSPNVSIHRVVVHNRHFLNPVTRAHTQESESGWATMKLKIATKKGIRPQNLQMFLDEQMWRDHKTSKGEEFEDILAILPLYFPNPPQ</sequence>
<dbReference type="RefSeq" id="XP_020896005.1">
    <property type="nucleotide sequence ID" value="XM_021040346.2"/>
</dbReference>
<dbReference type="OrthoDB" id="5979044at2759"/>
<accession>A0A913WYE0</accession>
<feature type="domain" description="ISXO2-like transposase" evidence="1">
    <location>
        <begin position="93"/>
        <end position="242"/>
    </location>
</feature>
<evidence type="ECO:0000259" key="1">
    <source>
        <dbReference type="SMART" id="SM01126"/>
    </source>
</evidence>
<dbReference type="Proteomes" id="UP000887567">
    <property type="component" value="Unplaced"/>
</dbReference>
<dbReference type="PANTHER" id="PTHR47163:SF2">
    <property type="entry name" value="SI:DKEY-17M8.2"/>
    <property type="match status" value="1"/>
</dbReference>
<evidence type="ECO:0000313" key="3">
    <source>
        <dbReference type="Proteomes" id="UP000887567"/>
    </source>
</evidence>
<name>A0A913WYE0_EXADI</name>
<keyword evidence="3" id="KW-1185">Reference proteome</keyword>
<proteinExistence type="predicted"/>
<dbReference type="GeneID" id="110234935"/>
<dbReference type="EnsemblMetazoa" id="XM_021040346.2">
    <property type="protein sequence ID" value="XP_020896005.1"/>
    <property type="gene ID" value="LOC110234935"/>
</dbReference>
<protein>
    <recommendedName>
        <fullName evidence="1">ISXO2-like transposase domain-containing protein</fullName>
    </recommendedName>
</protein>
<dbReference type="AlphaFoldDB" id="A0A913WYE0"/>
<reference evidence="2" key="1">
    <citation type="submission" date="2022-11" db="UniProtKB">
        <authorList>
            <consortium name="EnsemblMetazoa"/>
        </authorList>
    </citation>
    <scope>IDENTIFICATION</scope>
</reference>
<dbReference type="KEGG" id="epa:110234935"/>
<dbReference type="InterPro" id="IPR053164">
    <property type="entry name" value="IS1016-like_transposase"/>
</dbReference>
<dbReference type="OMA" id="THERVNH"/>
<dbReference type="Pfam" id="PF12762">
    <property type="entry name" value="DDE_Tnp_IS1595"/>
    <property type="match status" value="1"/>
</dbReference>
<dbReference type="PANTHER" id="PTHR47163">
    <property type="entry name" value="DDE_TNP_IS1595 DOMAIN-CONTAINING PROTEIN"/>
    <property type="match status" value="1"/>
</dbReference>
<evidence type="ECO:0000313" key="2">
    <source>
        <dbReference type="EnsemblMetazoa" id="XP_020896005.1"/>
    </source>
</evidence>
<dbReference type="InterPro" id="IPR024445">
    <property type="entry name" value="Tnp_ISXO2-like"/>
</dbReference>
<dbReference type="SMART" id="SM01126">
    <property type="entry name" value="DDE_Tnp_IS1595"/>
    <property type="match status" value="1"/>
</dbReference>
<organism evidence="2 3">
    <name type="scientific">Exaiptasia diaphana</name>
    <name type="common">Tropical sea anemone</name>
    <name type="synonym">Aiptasia pulchella</name>
    <dbReference type="NCBI Taxonomy" id="2652724"/>
    <lineage>
        <taxon>Eukaryota</taxon>
        <taxon>Metazoa</taxon>
        <taxon>Cnidaria</taxon>
        <taxon>Anthozoa</taxon>
        <taxon>Hexacorallia</taxon>
        <taxon>Actiniaria</taxon>
        <taxon>Aiptasiidae</taxon>
        <taxon>Exaiptasia</taxon>
    </lineage>
</organism>